<dbReference type="PROSITE" id="PS51832">
    <property type="entry name" value="HD_GYP"/>
    <property type="match status" value="1"/>
</dbReference>
<dbReference type="PANTHER" id="PTHR43155:SF2">
    <property type="entry name" value="CYCLIC DI-GMP PHOSPHODIESTERASE PA4108"/>
    <property type="match status" value="1"/>
</dbReference>
<dbReference type="InterPro" id="IPR037522">
    <property type="entry name" value="HD_GYP_dom"/>
</dbReference>
<organism evidence="2 3">
    <name type="scientific">Marinobacter persicus</name>
    <dbReference type="NCBI Taxonomy" id="930118"/>
    <lineage>
        <taxon>Bacteria</taxon>
        <taxon>Pseudomonadati</taxon>
        <taxon>Pseudomonadota</taxon>
        <taxon>Gammaproteobacteria</taxon>
        <taxon>Pseudomonadales</taxon>
        <taxon>Marinobacteraceae</taxon>
        <taxon>Marinobacter</taxon>
    </lineage>
</organism>
<comment type="caution">
    <text evidence="2">The sequence shown here is derived from an EMBL/GenBank/DDBJ whole genome shotgun (WGS) entry which is preliminary data.</text>
</comment>
<dbReference type="SUPFAM" id="SSF109604">
    <property type="entry name" value="HD-domain/PDEase-like"/>
    <property type="match status" value="1"/>
</dbReference>
<gene>
    <name evidence="2" type="ORF">B0H24_100291</name>
</gene>
<dbReference type="EMBL" id="PTIU01000002">
    <property type="protein sequence ID" value="PPK56127.1"/>
    <property type="molecule type" value="Genomic_DNA"/>
</dbReference>
<proteinExistence type="predicted"/>
<dbReference type="Proteomes" id="UP000239446">
    <property type="component" value="Unassembled WGS sequence"/>
</dbReference>
<evidence type="ECO:0000313" key="3">
    <source>
        <dbReference type="Proteomes" id="UP000239446"/>
    </source>
</evidence>
<dbReference type="InterPro" id="IPR003607">
    <property type="entry name" value="HD/PDEase_dom"/>
</dbReference>
<name>A0A2S6GA05_9GAMM</name>
<protein>
    <submittedName>
        <fullName evidence="2">HD domain-containing protein</fullName>
    </submittedName>
</protein>
<dbReference type="STRING" id="930118.SAMN05216429_10413"/>
<accession>A0A2S6GA05</accession>
<dbReference type="Gene3D" id="1.10.3210.10">
    <property type="entry name" value="Hypothetical protein af1432"/>
    <property type="match status" value="1"/>
</dbReference>
<dbReference type="Pfam" id="PF13487">
    <property type="entry name" value="HD_5"/>
    <property type="match status" value="1"/>
</dbReference>
<dbReference type="AlphaFoldDB" id="A0A2S6GA05"/>
<evidence type="ECO:0000313" key="2">
    <source>
        <dbReference type="EMBL" id="PPK56127.1"/>
    </source>
</evidence>
<dbReference type="PANTHER" id="PTHR43155">
    <property type="entry name" value="CYCLIC DI-GMP PHOSPHODIESTERASE PA4108-RELATED"/>
    <property type="match status" value="1"/>
</dbReference>
<dbReference type="GO" id="GO:0008081">
    <property type="term" value="F:phosphoric diester hydrolase activity"/>
    <property type="evidence" value="ECO:0007669"/>
    <property type="project" value="UniProtKB-ARBA"/>
</dbReference>
<evidence type="ECO:0000259" key="1">
    <source>
        <dbReference type="PROSITE" id="PS51832"/>
    </source>
</evidence>
<sequence>MSTKDNALASLVRIAPGALVIGRPLPWDVYDADGNVLLRQGYVIQTNSQLEHLFERGRFKPRKIDLPQEEEFQDNRKRNPFADYAELLITLETTINAITSREESAEKRLLGLSRMLERTCVEAPDATLALVHLYSVNPNIHEQILFYGILCQFIARQFGLDNKRTRILTAAALSANLALVPVADKLNSSNIILSREQREVIQKHPDRSIRALEAAGITNKLLHKIIAQHHEYSDGSGYPENLSGSDILPEAEILALAERYVAMITKRAYRTRMDIIEARKMVSTLADGKFRPAIPRALLDVLGYYPPGVLVRLDNNEVGVVTRRANKSRGPFVQAIFNPRGHRYNGTFERDTSLMDYMIREPEEPETMPSMDFSMLWGFRS</sequence>
<reference evidence="2 3" key="1">
    <citation type="submission" date="2018-02" db="EMBL/GenBank/DDBJ databases">
        <title>Subsurface microbial communities from deep shales in Ohio and West Virginia, USA.</title>
        <authorList>
            <person name="Wrighton K."/>
        </authorList>
    </citation>
    <scope>NUCLEOTIDE SEQUENCE [LARGE SCALE GENOMIC DNA]</scope>
    <source>
        <strain evidence="2 3">UTICA-S1B9</strain>
    </source>
</reference>
<dbReference type="CDD" id="cd00077">
    <property type="entry name" value="HDc"/>
    <property type="match status" value="1"/>
</dbReference>
<feature type="domain" description="HD-GYP" evidence="1">
    <location>
        <begin position="116"/>
        <end position="314"/>
    </location>
</feature>